<dbReference type="InterPro" id="IPR014729">
    <property type="entry name" value="Rossmann-like_a/b/a_fold"/>
</dbReference>
<accession>A0ABT3TXE6</accession>
<feature type="domain" description="UspA" evidence="2">
    <location>
        <begin position="1"/>
        <end position="138"/>
    </location>
</feature>
<feature type="domain" description="UspA" evidence="2">
    <location>
        <begin position="149"/>
        <end position="284"/>
    </location>
</feature>
<dbReference type="SUPFAM" id="SSF52402">
    <property type="entry name" value="Adenine nucleotide alpha hydrolases-like"/>
    <property type="match status" value="2"/>
</dbReference>
<dbReference type="InterPro" id="IPR006015">
    <property type="entry name" value="Universal_stress_UspA"/>
</dbReference>
<dbReference type="PANTHER" id="PTHR46268:SF6">
    <property type="entry name" value="UNIVERSAL STRESS PROTEIN UP12"/>
    <property type="match status" value="1"/>
</dbReference>
<protein>
    <submittedName>
        <fullName evidence="3">Universal stress protein</fullName>
    </submittedName>
</protein>
<dbReference type="Gene3D" id="3.40.50.620">
    <property type="entry name" value="HUPs"/>
    <property type="match status" value="2"/>
</dbReference>
<dbReference type="EMBL" id="JAPHNL010000233">
    <property type="protein sequence ID" value="MCX3061727.1"/>
    <property type="molecule type" value="Genomic_DNA"/>
</dbReference>
<dbReference type="InterPro" id="IPR006016">
    <property type="entry name" value="UspA"/>
</dbReference>
<keyword evidence="4" id="KW-1185">Reference proteome</keyword>
<reference evidence="3" key="1">
    <citation type="submission" date="2022-10" db="EMBL/GenBank/DDBJ databases">
        <title>Streptomyces beihaiensis sp. nov., a chitin degrading actinobacterium, isolated from shrimp pond soil.</title>
        <authorList>
            <person name="Xie J."/>
            <person name="Shen N."/>
        </authorList>
    </citation>
    <scope>NUCLEOTIDE SEQUENCE</scope>
    <source>
        <strain evidence="3">GXMU-J5</strain>
    </source>
</reference>
<comment type="similarity">
    <text evidence="1">Belongs to the universal stress protein A family.</text>
</comment>
<proteinExistence type="inferred from homology"/>
<evidence type="ECO:0000313" key="4">
    <source>
        <dbReference type="Proteomes" id="UP001163064"/>
    </source>
</evidence>
<gene>
    <name evidence="3" type="ORF">OFY01_18550</name>
</gene>
<evidence type="ECO:0000256" key="1">
    <source>
        <dbReference type="ARBA" id="ARBA00008791"/>
    </source>
</evidence>
<evidence type="ECO:0000313" key="3">
    <source>
        <dbReference type="EMBL" id="MCX3061727.1"/>
    </source>
</evidence>
<organism evidence="3 4">
    <name type="scientific">Streptomyces beihaiensis</name>
    <dbReference type="NCBI Taxonomy" id="2984495"/>
    <lineage>
        <taxon>Bacteria</taxon>
        <taxon>Bacillati</taxon>
        <taxon>Actinomycetota</taxon>
        <taxon>Actinomycetes</taxon>
        <taxon>Kitasatosporales</taxon>
        <taxon>Streptomycetaceae</taxon>
        <taxon>Streptomyces</taxon>
    </lineage>
</organism>
<dbReference type="PRINTS" id="PR01438">
    <property type="entry name" value="UNVRSLSTRESS"/>
</dbReference>
<dbReference type="RefSeq" id="WP_266601309.1">
    <property type="nucleotide sequence ID" value="NZ_JAPHNL010000233.1"/>
</dbReference>
<comment type="caution">
    <text evidence="3">The sequence shown here is derived from an EMBL/GenBank/DDBJ whole genome shotgun (WGS) entry which is preliminary data.</text>
</comment>
<sequence>MTSTVTAGLDGSPESRTAAEWAAREAQSRGLPLRLVHVWEPMPSHLAQAPFLAGETRQRWTEELPEDAVDAVRAHHPGLEVHTDELSGDPAKALIRAADEAQLMVLGSRGFGTVEGFVAGSVSLTVIGHAVRPVVLVRAPGGADDVSGPVVLGLDLDSQNDTLLDFAFEAAARGGSALRVVHAWGRSPSDLDPFRSDAHRHGLAAVKETAALTKALRPWRLEFPDVEVVEASRCGSAAQILVDDCRGARLAVVGRHIRPGAHASRVGHVAHAVIHHVQAPVAVVAHE</sequence>
<name>A0ABT3TXE6_9ACTN</name>
<evidence type="ECO:0000259" key="2">
    <source>
        <dbReference type="Pfam" id="PF00582"/>
    </source>
</evidence>
<dbReference type="Proteomes" id="UP001163064">
    <property type="component" value="Unassembled WGS sequence"/>
</dbReference>
<dbReference type="PANTHER" id="PTHR46268">
    <property type="entry name" value="STRESS RESPONSE PROTEIN NHAX"/>
    <property type="match status" value="1"/>
</dbReference>
<dbReference type="Pfam" id="PF00582">
    <property type="entry name" value="Usp"/>
    <property type="match status" value="2"/>
</dbReference>